<evidence type="ECO:0000256" key="8">
    <source>
        <dbReference type="SAM" id="SignalP"/>
    </source>
</evidence>
<evidence type="ECO:0000256" key="5">
    <source>
        <dbReference type="ARBA" id="ARBA00022984"/>
    </source>
</evidence>
<dbReference type="OrthoDB" id="9809748at2"/>
<evidence type="ECO:0000256" key="1">
    <source>
        <dbReference type="ARBA" id="ARBA00004752"/>
    </source>
</evidence>
<dbReference type="GO" id="GO:0009252">
    <property type="term" value="P:peptidoglycan biosynthetic process"/>
    <property type="evidence" value="ECO:0007669"/>
    <property type="project" value="UniProtKB-KW"/>
</dbReference>
<keyword evidence="3" id="KW-0808">Transferase</keyword>
<dbReference type="GO" id="GO:0004180">
    <property type="term" value="F:carboxypeptidase activity"/>
    <property type="evidence" value="ECO:0007669"/>
    <property type="project" value="UniProtKB-ARBA"/>
</dbReference>
<evidence type="ECO:0000256" key="2">
    <source>
        <dbReference type="ARBA" id="ARBA00005992"/>
    </source>
</evidence>
<dbReference type="Proteomes" id="UP000460751">
    <property type="component" value="Unassembled WGS sequence"/>
</dbReference>
<dbReference type="GO" id="GO:0008360">
    <property type="term" value="P:regulation of cell shape"/>
    <property type="evidence" value="ECO:0007669"/>
    <property type="project" value="UniProtKB-UniRule"/>
</dbReference>
<proteinExistence type="inferred from homology"/>
<dbReference type="CDD" id="cd16913">
    <property type="entry name" value="YkuD_like"/>
    <property type="match status" value="1"/>
</dbReference>
<reference evidence="10 11" key="1">
    <citation type="submission" date="2019-11" db="EMBL/GenBank/DDBJ databases">
        <title>Genome sequences of 17 halophilic strains isolated from different environments.</title>
        <authorList>
            <person name="Furrow R.E."/>
        </authorList>
    </citation>
    <scope>NUCLEOTIDE SEQUENCE [LARGE SCALE GENOMIC DNA]</scope>
    <source>
        <strain evidence="10 11">22507_15_FS</strain>
    </source>
</reference>
<dbReference type="AlphaFoldDB" id="A0A9X5B4U7"/>
<feature type="chain" id="PRO_5040805319" evidence="8">
    <location>
        <begin position="26"/>
        <end position="171"/>
    </location>
</feature>
<evidence type="ECO:0000313" key="11">
    <source>
        <dbReference type="Proteomes" id="UP000460751"/>
    </source>
</evidence>
<gene>
    <name evidence="10" type="ORF">GLW01_03540</name>
</gene>
<sequence>MRRSITAATVLLFLLPLIQSFPATAISDGTPHADRVLVIKSERRLYLIRDGKRIESFRVSLGQEPEGHKLFAGDNRTPEGQYTLDWRNPESDYYRSIHISYPNSEDRRKARAWGQDPGGNIMIHGLPNDADKWNFAFEGLDWTDGCIAVNNRAMDEIWRRVTVGTPIEIRP</sequence>
<feature type="active site" description="Proton donor/acceptor" evidence="7">
    <location>
        <position position="124"/>
    </location>
</feature>
<feature type="active site" description="Nucleophile" evidence="7">
    <location>
        <position position="146"/>
    </location>
</feature>
<keyword evidence="6 7" id="KW-0961">Cell wall biogenesis/degradation</keyword>
<dbReference type="InterPro" id="IPR038063">
    <property type="entry name" value="Transpep_catalytic_dom"/>
</dbReference>
<evidence type="ECO:0000313" key="10">
    <source>
        <dbReference type="EMBL" id="MYL25859.1"/>
    </source>
</evidence>
<keyword evidence="8" id="KW-0732">Signal</keyword>
<evidence type="ECO:0000256" key="6">
    <source>
        <dbReference type="ARBA" id="ARBA00023316"/>
    </source>
</evidence>
<organism evidence="10 11">
    <name type="scientific">Vreelandella halophila</name>
    <dbReference type="NCBI Taxonomy" id="86177"/>
    <lineage>
        <taxon>Bacteria</taxon>
        <taxon>Pseudomonadati</taxon>
        <taxon>Pseudomonadota</taxon>
        <taxon>Gammaproteobacteria</taxon>
        <taxon>Oceanospirillales</taxon>
        <taxon>Halomonadaceae</taxon>
        <taxon>Vreelandella</taxon>
    </lineage>
</organism>
<evidence type="ECO:0000256" key="3">
    <source>
        <dbReference type="ARBA" id="ARBA00022679"/>
    </source>
</evidence>
<keyword evidence="4 7" id="KW-0133">Cell shape</keyword>
<keyword evidence="11" id="KW-1185">Reference proteome</keyword>
<dbReference type="PANTHER" id="PTHR36699">
    <property type="entry name" value="LD-TRANSPEPTIDASE"/>
    <property type="match status" value="1"/>
</dbReference>
<evidence type="ECO:0000259" key="9">
    <source>
        <dbReference type="PROSITE" id="PS52029"/>
    </source>
</evidence>
<comment type="caution">
    <text evidence="10">The sequence shown here is derived from an EMBL/GenBank/DDBJ whole genome shotgun (WGS) entry which is preliminary data.</text>
</comment>
<dbReference type="GO" id="GO:0016740">
    <property type="term" value="F:transferase activity"/>
    <property type="evidence" value="ECO:0007669"/>
    <property type="project" value="UniProtKB-KW"/>
</dbReference>
<name>A0A9X5B4U7_9GAMM</name>
<dbReference type="PROSITE" id="PS52029">
    <property type="entry name" value="LD_TPASE"/>
    <property type="match status" value="1"/>
</dbReference>
<comment type="pathway">
    <text evidence="1 7">Cell wall biogenesis; peptidoglycan biosynthesis.</text>
</comment>
<feature type="signal peptide" evidence="8">
    <location>
        <begin position="1"/>
        <end position="25"/>
    </location>
</feature>
<accession>A0A9X5B4U7</accession>
<dbReference type="InterPro" id="IPR005490">
    <property type="entry name" value="LD_TPept_cat_dom"/>
</dbReference>
<dbReference type="EMBL" id="WMEX01000002">
    <property type="protein sequence ID" value="MYL25859.1"/>
    <property type="molecule type" value="Genomic_DNA"/>
</dbReference>
<evidence type="ECO:0000256" key="7">
    <source>
        <dbReference type="PROSITE-ProRule" id="PRU01373"/>
    </source>
</evidence>
<dbReference type="RefSeq" id="WP_160898160.1">
    <property type="nucleotide sequence ID" value="NZ_WMEX01000002.1"/>
</dbReference>
<comment type="similarity">
    <text evidence="2">Belongs to the YkuD family.</text>
</comment>
<keyword evidence="5 7" id="KW-0573">Peptidoglycan synthesis</keyword>
<dbReference type="GO" id="GO:0071555">
    <property type="term" value="P:cell wall organization"/>
    <property type="evidence" value="ECO:0007669"/>
    <property type="project" value="UniProtKB-UniRule"/>
</dbReference>
<dbReference type="Pfam" id="PF03734">
    <property type="entry name" value="YkuD"/>
    <property type="match status" value="1"/>
</dbReference>
<feature type="domain" description="L,D-TPase catalytic" evidence="9">
    <location>
        <begin position="34"/>
        <end position="170"/>
    </location>
</feature>
<dbReference type="Gene3D" id="2.40.440.10">
    <property type="entry name" value="L,D-transpeptidase catalytic domain-like"/>
    <property type="match status" value="1"/>
</dbReference>
<dbReference type="SUPFAM" id="SSF141523">
    <property type="entry name" value="L,D-transpeptidase catalytic domain-like"/>
    <property type="match status" value="1"/>
</dbReference>
<dbReference type="PANTHER" id="PTHR36699:SF1">
    <property type="entry name" value="L,D-TRANSPEPTIDASE YAFK-RELATED"/>
    <property type="match status" value="1"/>
</dbReference>
<evidence type="ECO:0000256" key="4">
    <source>
        <dbReference type="ARBA" id="ARBA00022960"/>
    </source>
</evidence>
<protein>
    <submittedName>
        <fullName evidence="10">L,D-transpeptidase family protein</fullName>
    </submittedName>
</protein>